<dbReference type="GO" id="GO:0005524">
    <property type="term" value="F:ATP binding"/>
    <property type="evidence" value="ECO:0007669"/>
    <property type="project" value="UniProtKB-UniRule"/>
</dbReference>
<dbReference type="Gene3D" id="3.30.200.20">
    <property type="entry name" value="Phosphorylase Kinase, domain 1"/>
    <property type="match status" value="1"/>
</dbReference>
<evidence type="ECO:0000256" key="5">
    <source>
        <dbReference type="PROSITE-ProRule" id="PRU10141"/>
    </source>
</evidence>
<dbReference type="Gene3D" id="1.10.510.10">
    <property type="entry name" value="Transferase(Phosphotransferase) domain 1"/>
    <property type="match status" value="1"/>
</dbReference>
<evidence type="ECO:0000259" key="7">
    <source>
        <dbReference type="PROSITE" id="PS50011"/>
    </source>
</evidence>
<dbReference type="KEGG" id="uli:ETAA1_11720"/>
<organism evidence="8 9">
    <name type="scientific">Urbifossiella limnaea</name>
    <dbReference type="NCBI Taxonomy" id="2528023"/>
    <lineage>
        <taxon>Bacteria</taxon>
        <taxon>Pseudomonadati</taxon>
        <taxon>Planctomycetota</taxon>
        <taxon>Planctomycetia</taxon>
        <taxon>Gemmatales</taxon>
        <taxon>Gemmataceae</taxon>
        <taxon>Urbifossiella</taxon>
    </lineage>
</organism>
<dbReference type="PANTHER" id="PTHR43289">
    <property type="entry name" value="MITOGEN-ACTIVATED PROTEIN KINASE KINASE KINASE 20-RELATED"/>
    <property type="match status" value="1"/>
</dbReference>
<dbReference type="SUPFAM" id="SSF56112">
    <property type="entry name" value="Protein kinase-like (PK-like)"/>
    <property type="match status" value="1"/>
</dbReference>
<feature type="domain" description="Protein kinase" evidence="7">
    <location>
        <begin position="81"/>
        <end position="343"/>
    </location>
</feature>
<dbReference type="InterPro" id="IPR008271">
    <property type="entry name" value="Ser/Thr_kinase_AS"/>
</dbReference>
<evidence type="ECO:0000256" key="1">
    <source>
        <dbReference type="ARBA" id="ARBA00022679"/>
    </source>
</evidence>
<dbReference type="OrthoDB" id="9788659at2"/>
<name>A0A517XP51_9BACT</name>
<feature type="binding site" evidence="5">
    <location>
        <position position="109"/>
    </location>
    <ligand>
        <name>ATP</name>
        <dbReference type="ChEBI" id="CHEBI:30616"/>
    </ligand>
</feature>
<dbReference type="InterPro" id="IPR000719">
    <property type="entry name" value="Prot_kinase_dom"/>
</dbReference>
<dbReference type="CDD" id="cd14014">
    <property type="entry name" value="STKc_PknB_like"/>
    <property type="match status" value="1"/>
</dbReference>
<dbReference type="EC" id="2.7.11.1" evidence="8"/>
<evidence type="ECO:0000256" key="6">
    <source>
        <dbReference type="SAM" id="MobiDB-lite"/>
    </source>
</evidence>
<reference evidence="8 9" key="1">
    <citation type="submission" date="2019-02" db="EMBL/GenBank/DDBJ databases">
        <title>Deep-cultivation of Planctomycetes and their phenomic and genomic characterization uncovers novel biology.</title>
        <authorList>
            <person name="Wiegand S."/>
            <person name="Jogler M."/>
            <person name="Boedeker C."/>
            <person name="Pinto D."/>
            <person name="Vollmers J."/>
            <person name="Rivas-Marin E."/>
            <person name="Kohn T."/>
            <person name="Peeters S.H."/>
            <person name="Heuer A."/>
            <person name="Rast P."/>
            <person name="Oberbeckmann S."/>
            <person name="Bunk B."/>
            <person name="Jeske O."/>
            <person name="Meyerdierks A."/>
            <person name="Storesund J.E."/>
            <person name="Kallscheuer N."/>
            <person name="Luecker S."/>
            <person name="Lage O.M."/>
            <person name="Pohl T."/>
            <person name="Merkel B.J."/>
            <person name="Hornburger P."/>
            <person name="Mueller R.-W."/>
            <person name="Bruemmer F."/>
            <person name="Labrenz M."/>
            <person name="Spormann A.M."/>
            <person name="Op den Camp H."/>
            <person name="Overmann J."/>
            <person name="Amann R."/>
            <person name="Jetten M.S.M."/>
            <person name="Mascher T."/>
            <person name="Medema M.H."/>
            <person name="Devos D.P."/>
            <person name="Kaster A.-K."/>
            <person name="Ovreas L."/>
            <person name="Rohde M."/>
            <person name="Galperin M.Y."/>
            <person name="Jogler C."/>
        </authorList>
    </citation>
    <scope>NUCLEOTIDE SEQUENCE [LARGE SCALE GENOMIC DNA]</scope>
    <source>
        <strain evidence="8 9">ETA_A1</strain>
    </source>
</reference>
<dbReference type="GO" id="GO:0004674">
    <property type="term" value="F:protein serine/threonine kinase activity"/>
    <property type="evidence" value="ECO:0007669"/>
    <property type="project" value="UniProtKB-EC"/>
</dbReference>
<keyword evidence="1 8" id="KW-0808">Transferase</keyword>
<evidence type="ECO:0000256" key="4">
    <source>
        <dbReference type="ARBA" id="ARBA00022840"/>
    </source>
</evidence>
<protein>
    <submittedName>
        <fullName evidence="8">Serine/threonine-protein kinase StkP</fullName>
        <ecNumber evidence="8">2.7.11.1</ecNumber>
    </submittedName>
</protein>
<keyword evidence="3 8" id="KW-0418">Kinase</keyword>
<evidence type="ECO:0000313" key="8">
    <source>
        <dbReference type="EMBL" id="QDU19266.1"/>
    </source>
</evidence>
<dbReference type="RefSeq" id="WP_145235134.1">
    <property type="nucleotide sequence ID" value="NZ_CP036273.1"/>
</dbReference>
<feature type="region of interest" description="Disordered" evidence="6">
    <location>
        <begin position="348"/>
        <end position="415"/>
    </location>
</feature>
<dbReference type="Pfam" id="PF00069">
    <property type="entry name" value="Pkinase"/>
    <property type="match status" value="1"/>
</dbReference>
<keyword evidence="9" id="KW-1185">Reference proteome</keyword>
<accession>A0A517XP51</accession>
<dbReference type="PROSITE" id="PS00108">
    <property type="entry name" value="PROTEIN_KINASE_ST"/>
    <property type="match status" value="1"/>
</dbReference>
<dbReference type="PANTHER" id="PTHR43289:SF6">
    <property type="entry name" value="SERINE_THREONINE-PROTEIN KINASE NEKL-3"/>
    <property type="match status" value="1"/>
</dbReference>
<sequence>MRRPDTLDDAVALVRSSGLVDPDDLRRFLDLFARTGLGGGPADARLSPSGVLDLMVEEGLLTRFQSHEIGAGRPYLWVGPYRVLDELGRGGMGRVFLAAAPDGELVAVKVLAAGLRDDPVARARLRQEARAGAAIRHPNVVRVLAAEPDHDPPHLVMEFVDGVSLQAAVSRHGTFAAPEAAAVGVAVAAALTPAAAVGLVHRDIKPANVLVTRTGGVKVLDLGVARFETDPVSRRLESAVVVGTVDYLAPEQAEDSSAVGPAADQYGLGATLYFLLAGHPPYPEADLGRKLALKADADAPRLTSLRPDVPEGLSVVVSRLMARRPVDRYPTPAAAAAALAPWADPGPRFPARLFRPPPTAGDGAGPPTESGAEPSITPPPPTRRIVRPRPLAETTPAPAVDETGDSTLEVRVPRQADPSWWARWLETWPR</sequence>
<evidence type="ECO:0000313" key="9">
    <source>
        <dbReference type="Proteomes" id="UP000319576"/>
    </source>
</evidence>
<dbReference type="PROSITE" id="PS00107">
    <property type="entry name" value="PROTEIN_KINASE_ATP"/>
    <property type="match status" value="1"/>
</dbReference>
<gene>
    <name evidence="8" type="primary">stkP_2</name>
    <name evidence="8" type="ORF">ETAA1_11720</name>
</gene>
<proteinExistence type="predicted"/>
<dbReference type="SMART" id="SM00220">
    <property type="entry name" value="S_TKc"/>
    <property type="match status" value="1"/>
</dbReference>
<keyword evidence="2 5" id="KW-0547">Nucleotide-binding</keyword>
<evidence type="ECO:0000256" key="2">
    <source>
        <dbReference type="ARBA" id="ARBA00022741"/>
    </source>
</evidence>
<dbReference type="EMBL" id="CP036273">
    <property type="protein sequence ID" value="QDU19266.1"/>
    <property type="molecule type" value="Genomic_DNA"/>
</dbReference>
<dbReference type="InterPro" id="IPR017441">
    <property type="entry name" value="Protein_kinase_ATP_BS"/>
</dbReference>
<evidence type="ECO:0000256" key="3">
    <source>
        <dbReference type="ARBA" id="ARBA00022777"/>
    </source>
</evidence>
<dbReference type="Proteomes" id="UP000319576">
    <property type="component" value="Chromosome"/>
</dbReference>
<dbReference type="InterPro" id="IPR011009">
    <property type="entry name" value="Kinase-like_dom_sf"/>
</dbReference>
<keyword evidence="4 5" id="KW-0067">ATP-binding</keyword>
<dbReference type="PROSITE" id="PS50011">
    <property type="entry name" value="PROTEIN_KINASE_DOM"/>
    <property type="match status" value="1"/>
</dbReference>
<dbReference type="AlphaFoldDB" id="A0A517XP51"/>